<keyword evidence="2 4" id="KW-0548">Nucleotidyltransferase</keyword>
<sequence>MSDSSQKTVMVSGCFDLLHAGHIAFFEEASSFGKLIVSVGSDANIAMLKGRPPLFSEDERVYLVGHVDCVHEARVGSGVGMLDFEPDLIALKPDVFVVNEDGYTPAKEELCKRLGIEFKVLERKPAADFKPRSSSDSKARSELPYRLCIAGGWMDQPWVSEMAGGSVVVARLQPNIKYMDRAGMATSTRQTAAKLWGKVMPTSNFEEEGRVLFACENPPGTEYISGSQDALGMVLPGINRLVYAGDYWPERIESCTDPEVAQWLQRVLHLVPVAERPDGYDPLVEKHLDAEFAARLGKAGDLAWESILAKDAAGLGKALNETLESWKQLLPHTVSDELMETRAQLSEVALGSCYSGCGGGYLMMVSEEPVENAIDLRISLPAVDF</sequence>
<dbReference type="InterPro" id="IPR004821">
    <property type="entry name" value="Cyt_trans-like"/>
</dbReference>
<accession>A0ABW2L8I3</accession>
<proteinExistence type="predicted"/>
<gene>
    <name evidence="4" type="ORF">ACFQY0_12725</name>
</gene>
<evidence type="ECO:0000313" key="5">
    <source>
        <dbReference type="Proteomes" id="UP001596472"/>
    </source>
</evidence>
<keyword evidence="5" id="KW-1185">Reference proteome</keyword>
<dbReference type="Gene3D" id="3.40.50.620">
    <property type="entry name" value="HUPs"/>
    <property type="match status" value="1"/>
</dbReference>
<dbReference type="SUPFAM" id="SSF52374">
    <property type="entry name" value="Nucleotidylyl transferase"/>
    <property type="match status" value="1"/>
</dbReference>
<evidence type="ECO:0000313" key="4">
    <source>
        <dbReference type="EMBL" id="MFC7338049.1"/>
    </source>
</evidence>
<organism evidence="4 5">
    <name type="scientific">Haloferula chungangensis</name>
    <dbReference type="NCBI Taxonomy" id="1048331"/>
    <lineage>
        <taxon>Bacteria</taxon>
        <taxon>Pseudomonadati</taxon>
        <taxon>Verrucomicrobiota</taxon>
        <taxon>Verrucomicrobiia</taxon>
        <taxon>Verrucomicrobiales</taxon>
        <taxon>Verrucomicrobiaceae</taxon>
        <taxon>Haloferula</taxon>
    </lineage>
</organism>
<dbReference type="PANTHER" id="PTHR43793:SF1">
    <property type="entry name" value="FAD SYNTHASE"/>
    <property type="match status" value="1"/>
</dbReference>
<evidence type="ECO:0000259" key="3">
    <source>
        <dbReference type="Pfam" id="PF01467"/>
    </source>
</evidence>
<dbReference type="InterPro" id="IPR014729">
    <property type="entry name" value="Rossmann-like_a/b/a_fold"/>
</dbReference>
<protein>
    <submittedName>
        <fullName evidence="4">Adenylyltransferase/cytidyltransferase family protein</fullName>
    </submittedName>
</protein>
<feature type="domain" description="Cytidyltransferase-like" evidence="3">
    <location>
        <begin position="11"/>
        <end position="115"/>
    </location>
</feature>
<dbReference type="GO" id="GO:0016779">
    <property type="term" value="F:nucleotidyltransferase activity"/>
    <property type="evidence" value="ECO:0007669"/>
    <property type="project" value="UniProtKB-KW"/>
</dbReference>
<comment type="caution">
    <text evidence="4">The sequence shown here is derived from an EMBL/GenBank/DDBJ whole genome shotgun (WGS) entry which is preliminary data.</text>
</comment>
<dbReference type="PANTHER" id="PTHR43793">
    <property type="entry name" value="FAD SYNTHASE"/>
    <property type="match status" value="1"/>
</dbReference>
<dbReference type="Proteomes" id="UP001596472">
    <property type="component" value="Unassembled WGS sequence"/>
</dbReference>
<dbReference type="Pfam" id="PF01467">
    <property type="entry name" value="CTP_transf_like"/>
    <property type="match status" value="1"/>
</dbReference>
<dbReference type="EMBL" id="JBHTBS010000006">
    <property type="protein sequence ID" value="MFC7338049.1"/>
    <property type="molecule type" value="Genomic_DNA"/>
</dbReference>
<reference evidence="5" key="1">
    <citation type="journal article" date="2019" name="Int. J. Syst. Evol. Microbiol.">
        <title>The Global Catalogue of Microorganisms (GCM) 10K type strain sequencing project: providing services to taxonomists for standard genome sequencing and annotation.</title>
        <authorList>
            <consortium name="The Broad Institute Genomics Platform"/>
            <consortium name="The Broad Institute Genome Sequencing Center for Infectious Disease"/>
            <person name="Wu L."/>
            <person name="Ma J."/>
        </authorList>
    </citation>
    <scope>NUCLEOTIDE SEQUENCE [LARGE SCALE GENOMIC DNA]</scope>
    <source>
        <strain evidence="5">CGMCC 4.1467</strain>
    </source>
</reference>
<evidence type="ECO:0000256" key="2">
    <source>
        <dbReference type="ARBA" id="ARBA00022695"/>
    </source>
</evidence>
<name>A0ABW2L8I3_9BACT</name>
<keyword evidence="1" id="KW-0808">Transferase</keyword>
<dbReference type="NCBIfam" id="TIGR00125">
    <property type="entry name" value="cyt_tran_rel"/>
    <property type="match status" value="1"/>
</dbReference>
<dbReference type="RefSeq" id="WP_379712943.1">
    <property type="nucleotide sequence ID" value="NZ_JBHTBS010000006.1"/>
</dbReference>
<evidence type="ECO:0000256" key="1">
    <source>
        <dbReference type="ARBA" id="ARBA00022679"/>
    </source>
</evidence>
<dbReference type="InterPro" id="IPR050385">
    <property type="entry name" value="Archaeal_FAD_synthase"/>
</dbReference>